<accession>Q7RNM7</accession>
<keyword evidence="2" id="KW-1185">Reference proteome</keyword>
<evidence type="ECO:0000313" key="1">
    <source>
        <dbReference type="EMBL" id="EAA21156.1"/>
    </source>
</evidence>
<protein>
    <submittedName>
        <fullName evidence="1">Uncharacterized protein</fullName>
    </submittedName>
</protein>
<dbReference type="AlphaFoldDB" id="Q7RNM7"/>
<evidence type="ECO:0000313" key="2">
    <source>
        <dbReference type="Proteomes" id="UP000008553"/>
    </source>
</evidence>
<organism evidence="1 2">
    <name type="scientific">Plasmodium yoelii yoelii</name>
    <dbReference type="NCBI Taxonomy" id="73239"/>
    <lineage>
        <taxon>Eukaryota</taxon>
        <taxon>Sar</taxon>
        <taxon>Alveolata</taxon>
        <taxon>Apicomplexa</taxon>
        <taxon>Aconoidasida</taxon>
        <taxon>Haemosporida</taxon>
        <taxon>Plasmodiidae</taxon>
        <taxon>Plasmodium</taxon>
        <taxon>Plasmodium (Vinckeia)</taxon>
    </lineage>
</organism>
<gene>
    <name evidence="1" type="ORF">PY01789</name>
</gene>
<proteinExistence type="predicted"/>
<feature type="non-terminal residue" evidence="1">
    <location>
        <position position="1"/>
    </location>
</feature>
<comment type="caution">
    <text evidence="1">The sequence shown here is derived from an EMBL/GenBank/DDBJ whole genome shotgun (WGS) entry which is preliminary data.</text>
</comment>
<name>Q7RNM7_PLAYO</name>
<dbReference type="EMBL" id="AABL01000483">
    <property type="protein sequence ID" value="EAA21156.1"/>
    <property type="molecule type" value="Genomic_DNA"/>
</dbReference>
<sequence>YITSFYIHNNLIKTLLVQINYYIHFLYILH</sequence>
<dbReference type="PaxDb" id="73239-Q7RNM7"/>
<reference evidence="1 2" key="1">
    <citation type="journal article" date="2002" name="Nature">
        <title>Genome sequence and comparative analysis of the model rodent malaria parasite Plasmodium yoelii yoelii.</title>
        <authorList>
            <person name="Carlton J.M."/>
            <person name="Angiuoli S.V."/>
            <person name="Suh B.B."/>
            <person name="Kooij T.W."/>
            <person name="Pertea M."/>
            <person name="Silva J.C."/>
            <person name="Ermolaeva M.D."/>
            <person name="Allen J.E."/>
            <person name="Selengut J.D."/>
            <person name="Koo H.L."/>
            <person name="Peterson J.D."/>
            <person name="Pop M."/>
            <person name="Kosack D.S."/>
            <person name="Shumway M.F."/>
            <person name="Bidwell S.L."/>
            <person name="Shallom S.J."/>
            <person name="van Aken S.E."/>
            <person name="Riedmuller S.B."/>
            <person name="Feldblyum T.V."/>
            <person name="Cho J.K."/>
            <person name="Quackenbush J."/>
            <person name="Sedegah M."/>
            <person name="Shoaibi A."/>
            <person name="Cummings L.M."/>
            <person name="Florens L."/>
            <person name="Yates J.R."/>
            <person name="Raine J.D."/>
            <person name="Sinden R.E."/>
            <person name="Harris M.A."/>
            <person name="Cunningham D.A."/>
            <person name="Preiser P.R."/>
            <person name="Bergman L.W."/>
            <person name="Vaidya A.B."/>
            <person name="van Lin L.H."/>
            <person name="Janse C.J."/>
            <person name="Waters A.P."/>
            <person name="Smith H.O."/>
            <person name="White O.R."/>
            <person name="Salzberg S.L."/>
            <person name="Venter J.C."/>
            <person name="Fraser C.M."/>
            <person name="Hoffman S.L."/>
            <person name="Gardner M.J."/>
            <person name="Carucci D.J."/>
        </authorList>
    </citation>
    <scope>NUCLEOTIDE SEQUENCE [LARGE SCALE GENOMIC DNA]</scope>
    <source>
        <strain evidence="1 2">17XNL</strain>
    </source>
</reference>
<dbReference type="Proteomes" id="UP000008553">
    <property type="component" value="Unassembled WGS sequence"/>
</dbReference>
<dbReference type="InParanoid" id="Q7RNM7"/>